<dbReference type="EMBL" id="FN648807">
    <property type="protein sequence ID" value="CBN77466.1"/>
    <property type="molecule type" value="Genomic_DNA"/>
</dbReference>
<dbReference type="InterPro" id="IPR014752">
    <property type="entry name" value="Arrestin-like_C"/>
</dbReference>
<dbReference type="GO" id="GO:0006886">
    <property type="term" value="P:intracellular protein transport"/>
    <property type="evidence" value="ECO:0007669"/>
    <property type="project" value="InterPro"/>
</dbReference>
<dbReference type="Gene3D" id="2.60.40.640">
    <property type="match status" value="1"/>
</dbReference>
<reference evidence="2 3" key="1">
    <citation type="journal article" date="2010" name="Nature">
        <title>The Ectocarpus genome and the independent evolution of multicellularity in brown algae.</title>
        <authorList>
            <person name="Cock J.M."/>
            <person name="Sterck L."/>
            <person name="Rouze P."/>
            <person name="Scornet D."/>
            <person name="Allen A.E."/>
            <person name="Amoutzias G."/>
            <person name="Anthouard V."/>
            <person name="Artiguenave F."/>
            <person name="Aury J.M."/>
            <person name="Badger J.H."/>
            <person name="Beszteri B."/>
            <person name="Billiau K."/>
            <person name="Bonnet E."/>
            <person name="Bothwell J.H."/>
            <person name="Bowler C."/>
            <person name="Boyen C."/>
            <person name="Brownlee C."/>
            <person name="Carrano C.J."/>
            <person name="Charrier B."/>
            <person name="Cho G.Y."/>
            <person name="Coelho S.M."/>
            <person name="Collen J."/>
            <person name="Corre E."/>
            <person name="Da Silva C."/>
            <person name="Delage L."/>
            <person name="Delaroque N."/>
            <person name="Dittami S.M."/>
            <person name="Doulbeau S."/>
            <person name="Elias M."/>
            <person name="Farnham G."/>
            <person name="Gachon C.M."/>
            <person name="Gschloessl B."/>
            <person name="Heesch S."/>
            <person name="Jabbari K."/>
            <person name="Jubin C."/>
            <person name="Kawai H."/>
            <person name="Kimura K."/>
            <person name="Kloareg B."/>
            <person name="Kupper F.C."/>
            <person name="Lang D."/>
            <person name="Le Bail A."/>
            <person name="Leblanc C."/>
            <person name="Lerouge P."/>
            <person name="Lohr M."/>
            <person name="Lopez P.J."/>
            <person name="Martens C."/>
            <person name="Maumus F."/>
            <person name="Michel G."/>
            <person name="Miranda-Saavedra D."/>
            <person name="Morales J."/>
            <person name="Moreau H."/>
            <person name="Motomura T."/>
            <person name="Nagasato C."/>
            <person name="Napoli C.A."/>
            <person name="Nelson D.R."/>
            <person name="Nyvall-Collen P."/>
            <person name="Peters A.F."/>
            <person name="Pommier C."/>
            <person name="Potin P."/>
            <person name="Poulain J."/>
            <person name="Quesneville H."/>
            <person name="Read B."/>
            <person name="Rensing S.A."/>
            <person name="Ritter A."/>
            <person name="Rousvoal S."/>
            <person name="Samanta M."/>
            <person name="Samson G."/>
            <person name="Schroeder D.C."/>
            <person name="Segurens B."/>
            <person name="Strittmatter M."/>
            <person name="Tonon T."/>
            <person name="Tregear J.W."/>
            <person name="Valentin K."/>
            <person name="von Dassow P."/>
            <person name="Yamagishi T."/>
            <person name="Van de Peer Y."/>
            <person name="Wincker P."/>
        </authorList>
    </citation>
    <scope>NUCLEOTIDE SEQUENCE [LARGE SCALE GENOMIC DNA]</scope>
    <source>
        <strain evidence="3">Ec32 / CCAP1310/4</strain>
    </source>
</reference>
<dbReference type="InParanoid" id="D8LQ86"/>
<dbReference type="STRING" id="2880.D8LQ86"/>
<evidence type="ECO:0000256" key="1">
    <source>
        <dbReference type="ARBA" id="ARBA00009100"/>
    </source>
</evidence>
<comment type="similarity">
    <text evidence="1">Belongs to the VPS26 family.</text>
</comment>
<dbReference type="OrthoDB" id="10263384at2759"/>
<evidence type="ECO:0000313" key="3">
    <source>
        <dbReference type="Proteomes" id="UP000002630"/>
    </source>
</evidence>
<dbReference type="Proteomes" id="UP000002630">
    <property type="component" value="Linkage Group LG27"/>
</dbReference>
<keyword evidence="3" id="KW-1185">Reference proteome</keyword>
<dbReference type="eggNOG" id="KOG2717">
    <property type="taxonomic scope" value="Eukaryota"/>
</dbReference>
<protein>
    <submittedName>
        <fullName evidence="2">Uncharacterized protein</fullName>
    </submittedName>
</protein>
<dbReference type="Pfam" id="PF03643">
    <property type="entry name" value="Vps26"/>
    <property type="match status" value="1"/>
</dbReference>
<sequence length="239" mass="26986">MFQGSGEIVVDIRLKRKDRTYRPTDILEGTLVVNTPEAWDCKSVNISYSGVYLSIGYHISAKIERGMMRNDLSKKIEFMVEVPGEAASPATEVPFEITPETLEYAPKRYGRQRRLRPFRVSGRLHSATVSTSRPLTGEVVVEESERPIKSLEVQLVRVETVSQAQGQLREATEIQNLQIGEGDVCRGLVIPIYMVLPRLFSCPTMVTPRFRVEFELNVIVCFAEAEGYTATQNFQILLV</sequence>
<evidence type="ECO:0000313" key="2">
    <source>
        <dbReference type="EMBL" id="CBN77466.1"/>
    </source>
</evidence>
<name>D8LQ86_ECTSI</name>
<accession>D8LQ86</accession>
<dbReference type="AlphaFoldDB" id="D8LQ86"/>
<organism evidence="2 3">
    <name type="scientific">Ectocarpus siliculosus</name>
    <name type="common">Brown alga</name>
    <name type="synonym">Conferva siliculosa</name>
    <dbReference type="NCBI Taxonomy" id="2880"/>
    <lineage>
        <taxon>Eukaryota</taxon>
        <taxon>Sar</taxon>
        <taxon>Stramenopiles</taxon>
        <taxon>Ochrophyta</taxon>
        <taxon>PX clade</taxon>
        <taxon>Phaeophyceae</taxon>
        <taxon>Ectocarpales</taxon>
        <taxon>Ectocarpaceae</taxon>
        <taxon>Ectocarpus</taxon>
    </lineage>
</organism>
<dbReference type="InterPro" id="IPR028934">
    <property type="entry name" value="Vps26-related"/>
</dbReference>
<gene>
    <name evidence="2" type="ORF">Esi_0059_0094</name>
</gene>
<dbReference type="EMBL" id="FN649752">
    <property type="protein sequence ID" value="CBN77466.1"/>
    <property type="molecule type" value="Genomic_DNA"/>
</dbReference>
<dbReference type="PANTHER" id="PTHR12233">
    <property type="entry name" value="VACUOLAR PROTEIN SORTING 26 RELATED"/>
    <property type="match status" value="1"/>
</dbReference>
<proteinExistence type="inferred from homology"/>